<proteinExistence type="predicted"/>
<keyword evidence="2" id="KW-1185">Reference proteome</keyword>
<gene>
    <name evidence="1" type="ORF">PoB_005001600</name>
</gene>
<sequence length="79" mass="8931">MDSESALRYAGFGPSLAPGLTEVIKSEFSLNVMLTLKLEVRFLHEILSSPKEDTLTVKLRSLLSLLDVTIEWNKDCYWA</sequence>
<dbReference type="Proteomes" id="UP000735302">
    <property type="component" value="Unassembled WGS sequence"/>
</dbReference>
<evidence type="ECO:0000313" key="1">
    <source>
        <dbReference type="EMBL" id="GFO23511.1"/>
    </source>
</evidence>
<comment type="caution">
    <text evidence="1">The sequence shown here is derived from an EMBL/GenBank/DDBJ whole genome shotgun (WGS) entry which is preliminary data.</text>
</comment>
<organism evidence="1 2">
    <name type="scientific">Plakobranchus ocellatus</name>
    <dbReference type="NCBI Taxonomy" id="259542"/>
    <lineage>
        <taxon>Eukaryota</taxon>
        <taxon>Metazoa</taxon>
        <taxon>Spiralia</taxon>
        <taxon>Lophotrochozoa</taxon>
        <taxon>Mollusca</taxon>
        <taxon>Gastropoda</taxon>
        <taxon>Heterobranchia</taxon>
        <taxon>Euthyneura</taxon>
        <taxon>Panpulmonata</taxon>
        <taxon>Sacoglossa</taxon>
        <taxon>Placobranchoidea</taxon>
        <taxon>Plakobranchidae</taxon>
        <taxon>Plakobranchus</taxon>
    </lineage>
</organism>
<name>A0AAV4BSS4_9GAST</name>
<protein>
    <submittedName>
        <fullName evidence="1">Uncharacterized protein</fullName>
    </submittedName>
</protein>
<dbReference type="AlphaFoldDB" id="A0AAV4BSS4"/>
<reference evidence="1 2" key="1">
    <citation type="journal article" date="2021" name="Elife">
        <title>Chloroplast acquisition without the gene transfer in kleptoplastic sea slugs, Plakobranchus ocellatus.</title>
        <authorList>
            <person name="Maeda T."/>
            <person name="Takahashi S."/>
            <person name="Yoshida T."/>
            <person name="Shimamura S."/>
            <person name="Takaki Y."/>
            <person name="Nagai Y."/>
            <person name="Toyoda A."/>
            <person name="Suzuki Y."/>
            <person name="Arimoto A."/>
            <person name="Ishii H."/>
            <person name="Satoh N."/>
            <person name="Nishiyama T."/>
            <person name="Hasebe M."/>
            <person name="Maruyama T."/>
            <person name="Minagawa J."/>
            <person name="Obokata J."/>
            <person name="Shigenobu S."/>
        </authorList>
    </citation>
    <scope>NUCLEOTIDE SEQUENCE [LARGE SCALE GENOMIC DNA]</scope>
</reference>
<accession>A0AAV4BSS4</accession>
<dbReference type="EMBL" id="BLXT01005511">
    <property type="protein sequence ID" value="GFO23511.1"/>
    <property type="molecule type" value="Genomic_DNA"/>
</dbReference>
<evidence type="ECO:0000313" key="2">
    <source>
        <dbReference type="Proteomes" id="UP000735302"/>
    </source>
</evidence>